<dbReference type="GO" id="GO:0016020">
    <property type="term" value="C:membrane"/>
    <property type="evidence" value="ECO:0007669"/>
    <property type="project" value="UniProtKB-SubCell"/>
</dbReference>
<keyword evidence="4 6" id="KW-0472">Membrane</keyword>
<dbReference type="CDD" id="cd17354">
    <property type="entry name" value="MFS_Mch1p_like"/>
    <property type="match status" value="1"/>
</dbReference>
<feature type="transmembrane region" description="Helical" evidence="6">
    <location>
        <begin position="279"/>
        <end position="300"/>
    </location>
</feature>
<feature type="transmembrane region" description="Helical" evidence="6">
    <location>
        <begin position="89"/>
        <end position="110"/>
    </location>
</feature>
<comment type="similarity">
    <text evidence="5">Belongs to the major facilitator superfamily. Phosphate:H(+) symporter (TC 2.A.1.9) family.</text>
</comment>
<organism evidence="8 9">
    <name type="scientific">Handroanthus impetiginosus</name>
    <dbReference type="NCBI Taxonomy" id="429701"/>
    <lineage>
        <taxon>Eukaryota</taxon>
        <taxon>Viridiplantae</taxon>
        <taxon>Streptophyta</taxon>
        <taxon>Embryophyta</taxon>
        <taxon>Tracheophyta</taxon>
        <taxon>Spermatophyta</taxon>
        <taxon>Magnoliopsida</taxon>
        <taxon>eudicotyledons</taxon>
        <taxon>Gunneridae</taxon>
        <taxon>Pentapetalae</taxon>
        <taxon>asterids</taxon>
        <taxon>lamiids</taxon>
        <taxon>Lamiales</taxon>
        <taxon>Bignoniaceae</taxon>
        <taxon>Crescentiina</taxon>
        <taxon>Tabebuia alliance</taxon>
        <taxon>Handroanthus</taxon>
    </lineage>
</organism>
<keyword evidence="2 6" id="KW-0812">Transmembrane</keyword>
<feature type="transmembrane region" description="Helical" evidence="6">
    <location>
        <begin position="223"/>
        <end position="241"/>
    </location>
</feature>
<dbReference type="InterPro" id="IPR036259">
    <property type="entry name" value="MFS_trans_sf"/>
</dbReference>
<evidence type="ECO:0000256" key="1">
    <source>
        <dbReference type="ARBA" id="ARBA00004141"/>
    </source>
</evidence>
<feature type="domain" description="Nodulin-like" evidence="7">
    <location>
        <begin position="26"/>
        <end position="272"/>
    </location>
</feature>
<protein>
    <recommendedName>
        <fullName evidence="7">Nodulin-like domain-containing protein</fullName>
    </recommendedName>
</protein>
<evidence type="ECO:0000256" key="6">
    <source>
        <dbReference type="SAM" id="Phobius"/>
    </source>
</evidence>
<sequence length="514" mass="55614">MAIPGNSGDPVWWSILALLWRILTGRWFMLFATTLIMSVASPMFGLYSAEIKSSLGYDQTTLNLLSFFKDLGSNAGILSSVINEFAPPWVGLSIGAVLNFSGYFVIWLSVSKKIPTPRVWHMCVCICIASNSQSFINVVAVVTCVKNFGGHTAVVSGLLTGFAGLSGAIITQLYHALACGHDSKYLVFLLIAGLPAAVSLALSPTVRIIKVVPDGNEVKVFNRFLYVSLGLATSLMVITLLQNKLSFTRTDQFVISATVVVVMLLLLPITVAVKEELNLLNMLLLFLATICGVGGTITAIDNLGEIGTSFGYPTSSITTYVSLVSTWNYLGRVASGFLSEHFVIKCKFSRPLMLTIILVLSSIAHFLVAFNVPHGLYVASVIIGFCLGAQWPLLSAIISELFGLKNYAILYNFASLASPVGSYLLKVRVTGYLYDTEANKQLRASGRGLEQFNSCHGVECFRLAFIIIALVTLFGAVVSLLLAVRTMKFYKEDICVKSRREEAAPPATMGADVA</sequence>
<dbReference type="GO" id="GO:0022857">
    <property type="term" value="F:transmembrane transporter activity"/>
    <property type="evidence" value="ECO:0007669"/>
    <property type="project" value="InterPro"/>
</dbReference>
<dbReference type="InterPro" id="IPR011701">
    <property type="entry name" value="MFS"/>
</dbReference>
<dbReference type="AlphaFoldDB" id="A0A2G9GN85"/>
<dbReference type="Pfam" id="PF07690">
    <property type="entry name" value="MFS_1"/>
    <property type="match status" value="1"/>
</dbReference>
<evidence type="ECO:0000256" key="4">
    <source>
        <dbReference type="ARBA" id="ARBA00023136"/>
    </source>
</evidence>
<evidence type="ECO:0000256" key="5">
    <source>
        <dbReference type="ARBA" id="ARBA00044504"/>
    </source>
</evidence>
<proteinExistence type="inferred from homology"/>
<dbReference type="STRING" id="429701.A0A2G9GN85"/>
<comment type="subcellular location">
    <subcellularLocation>
        <location evidence="1">Membrane</location>
        <topology evidence="1">Multi-pass membrane protein</topology>
    </subcellularLocation>
</comment>
<dbReference type="InterPro" id="IPR010658">
    <property type="entry name" value="Nodulin-like"/>
</dbReference>
<dbReference type="PANTHER" id="PTHR21576">
    <property type="entry name" value="UNCHARACTERIZED NODULIN-LIKE PROTEIN"/>
    <property type="match status" value="1"/>
</dbReference>
<feature type="transmembrane region" description="Helical" evidence="6">
    <location>
        <begin position="122"/>
        <end position="142"/>
    </location>
</feature>
<feature type="transmembrane region" description="Helical" evidence="6">
    <location>
        <begin position="463"/>
        <end position="484"/>
    </location>
</feature>
<feature type="transmembrane region" description="Helical" evidence="6">
    <location>
        <begin position="148"/>
        <end position="173"/>
    </location>
</feature>
<feature type="transmembrane region" description="Helical" evidence="6">
    <location>
        <begin position="27"/>
        <end position="47"/>
    </location>
</feature>
<keyword evidence="9" id="KW-1185">Reference proteome</keyword>
<gene>
    <name evidence="8" type="ORF">CDL12_20739</name>
</gene>
<dbReference type="Pfam" id="PF06813">
    <property type="entry name" value="Nodulin-like"/>
    <property type="match status" value="1"/>
</dbReference>
<feature type="transmembrane region" description="Helical" evidence="6">
    <location>
        <begin position="376"/>
        <end position="394"/>
    </location>
</feature>
<evidence type="ECO:0000313" key="9">
    <source>
        <dbReference type="Proteomes" id="UP000231279"/>
    </source>
</evidence>
<accession>A0A2G9GN85</accession>
<evidence type="ECO:0000259" key="7">
    <source>
        <dbReference type="Pfam" id="PF06813"/>
    </source>
</evidence>
<keyword evidence="3 6" id="KW-1133">Transmembrane helix</keyword>
<reference evidence="9" key="1">
    <citation type="journal article" date="2018" name="Gigascience">
        <title>Genome assembly of the Pink Ipe (Handroanthus impetiginosus, Bignoniaceae), a highly valued, ecologically keystone Neotropical timber forest tree.</title>
        <authorList>
            <person name="Silva-Junior O.B."/>
            <person name="Grattapaglia D."/>
            <person name="Novaes E."/>
            <person name="Collevatti R.G."/>
        </authorList>
    </citation>
    <scope>NUCLEOTIDE SEQUENCE [LARGE SCALE GENOMIC DNA]</scope>
    <source>
        <strain evidence="9">cv. UFG-1</strain>
    </source>
</reference>
<evidence type="ECO:0000313" key="8">
    <source>
        <dbReference type="EMBL" id="PIN06708.1"/>
    </source>
</evidence>
<feature type="transmembrane region" description="Helical" evidence="6">
    <location>
        <begin position="253"/>
        <end position="273"/>
    </location>
</feature>
<dbReference type="OrthoDB" id="410267at2759"/>
<feature type="transmembrane region" description="Helical" evidence="6">
    <location>
        <begin position="352"/>
        <end position="370"/>
    </location>
</feature>
<evidence type="ECO:0000256" key="3">
    <source>
        <dbReference type="ARBA" id="ARBA00022989"/>
    </source>
</evidence>
<name>A0A2G9GN85_9LAMI</name>
<dbReference type="Gene3D" id="1.20.1250.20">
    <property type="entry name" value="MFS general substrate transporter like domains"/>
    <property type="match status" value="1"/>
</dbReference>
<dbReference type="EMBL" id="NKXS01004337">
    <property type="protein sequence ID" value="PIN06708.1"/>
    <property type="molecule type" value="Genomic_DNA"/>
</dbReference>
<dbReference type="PANTHER" id="PTHR21576:SF84">
    <property type="entry name" value="FAMILY PROTEIN, PUTATIVE, EXPRESSED-RELATED"/>
    <property type="match status" value="1"/>
</dbReference>
<dbReference type="SUPFAM" id="SSF103473">
    <property type="entry name" value="MFS general substrate transporter"/>
    <property type="match status" value="2"/>
</dbReference>
<dbReference type="Proteomes" id="UP000231279">
    <property type="component" value="Unassembled WGS sequence"/>
</dbReference>
<evidence type="ECO:0000256" key="2">
    <source>
        <dbReference type="ARBA" id="ARBA00022692"/>
    </source>
</evidence>
<feature type="transmembrane region" description="Helical" evidence="6">
    <location>
        <begin position="185"/>
        <end position="203"/>
    </location>
</feature>
<comment type="caution">
    <text evidence="8">The sequence shown here is derived from an EMBL/GenBank/DDBJ whole genome shotgun (WGS) entry which is preliminary data.</text>
</comment>